<dbReference type="Gene3D" id="1.20.1280.50">
    <property type="match status" value="1"/>
</dbReference>
<dbReference type="InterPro" id="IPR036047">
    <property type="entry name" value="F-box-like_dom_sf"/>
</dbReference>
<name>A0AAD6TJG5_9AGAR</name>
<keyword evidence="3" id="KW-1185">Reference proteome</keyword>
<organism evidence="2 3">
    <name type="scientific">Mycena alexandri</name>
    <dbReference type="NCBI Taxonomy" id="1745969"/>
    <lineage>
        <taxon>Eukaryota</taxon>
        <taxon>Fungi</taxon>
        <taxon>Dikarya</taxon>
        <taxon>Basidiomycota</taxon>
        <taxon>Agaricomycotina</taxon>
        <taxon>Agaricomycetes</taxon>
        <taxon>Agaricomycetidae</taxon>
        <taxon>Agaricales</taxon>
        <taxon>Marasmiineae</taxon>
        <taxon>Mycenaceae</taxon>
        <taxon>Mycena</taxon>
    </lineage>
</organism>
<dbReference type="SUPFAM" id="SSF81383">
    <property type="entry name" value="F-box domain"/>
    <property type="match status" value="1"/>
</dbReference>
<comment type="caution">
    <text evidence="2">The sequence shown here is derived from an EMBL/GenBank/DDBJ whole genome shotgun (WGS) entry which is preliminary data.</text>
</comment>
<proteinExistence type="predicted"/>
<evidence type="ECO:0000313" key="3">
    <source>
        <dbReference type="Proteomes" id="UP001218188"/>
    </source>
</evidence>
<sequence>MALVQEQLDCYKYPILVLPTEIISEIFLQFLPVYPICPPSSGILSPTNLSQICRKWREIALTTPMLWRAMTLPLNPDVQKAREADLWLCRSRCCPISVEIVDTLCYGPNLQTGFTEALARLNPHRTRWECLKLRLSEIPRLHRDAFQVFPEDCVPILQQTSNLVHCRLTLIPGGNPICPNVTLLRLESLTLLDYGRRYPLPGYAELFIVPALRKLQITERFLGEKPCHSLASFMSKSGCKPQKIHILGEMYTSKDAYSKAFPLIQFERGNYVREGADGEDTP</sequence>
<evidence type="ECO:0000313" key="2">
    <source>
        <dbReference type="EMBL" id="KAJ7047203.1"/>
    </source>
</evidence>
<feature type="domain" description="F-box" evidence="1">
    <location>
        <begin position="16"/>
        <end position="71"/>
    </location>
</feature>
<dbReference type="InterPro" id="IPR001810">
    <property type="entry name" value="F-box_dom"/>
</dbReference>
<dbReference type="AlphaFoldDB" id="A0AAD6TJG5"/>
<dbReference type="Pfam" id="PF12937">
    <property type="entry name" value="F-box-like"/>
    <property type="match status" value="1"/>
</dbReference>
<dbReference type="Proteomes" id="UP001218188">
    <property type="component" value="Unassembled WGS sequence"/>
</dbReference>
<gene>
    <name evidence="2" type="ORF">C8F04DRAFT_1309125</name>
</gene>
<reference evidence="2" key="1">
    <citation type="submission" date="2023-03" db="EMBL/GenBank/DDBJ databases">
        <title>Massive genome expansion in bonnet fungi (Mycena s.s.) driven by repeated elements and novel gene families across ecological guilds.</title>
        <authorList>
            <consortium name="Lawrence Berkeley National Laboratory"/>
            <person name="Harder C.B."/>
            <person name="Miyauchi S."/>
            <person name="Viragh M."/>
            <person name="Kuo A."/>
            <person name="Thoen E."/>
            <person name="Andreopoulos B."/>
            <person name="Lu D."/>
            <person name="Skrede I."/>
            <person name="Drula E."/>
            <person name="Henrissat B."/>
            <person name="Morin E."/>
            <person name="Kohler A."/>
            <person name="Barry K."/>
            <person name="LaButti K."/>
            <person name="Morin E."/>
            <person name="Salamov A."/>
            <person name="Lipzen A."/>
            <person name="Mereny Z."/>
            <person name="Hegedus B."/>
            <person name="Baldrian P."/>
            <person name="Stursova M."/>
            <person name="Weitz H."/>
            <person name="Taylor A."/>
            <person name="Grigoriev I.V."/>
            <person name="Nagy L.G."/>
            <person name="Martin F."/>
            <person name="Kauserud H."/>
        </authorList>
    </citation>
    <scope>NUCLEOTIDE SEQUENCE</scope>
    <source>
        <strain evidence="2">CBHHK200</strain>
    </source>
</reference>
<protein>
    <recommendedName>
        <fullName evidence="1">F-box domain-containing protein</fullName>
    </recommendedName>
</protein>
<accession>A0AAD6TJG5</accession>
<dbReference type="EMBL" id="JARJCM010000002">
    <property type="protein sequence ID" value="KAJ7047203.1"/>
    <property type="molecule type" value="Genomic_DNA"/>
</dbReference>
<evidence type="ECO:0000259" key="1">
    <source>
        <dbReference type="Pfam" id="PF12937"/>
    </source>
</evidence>